<sequence length="82" mass="9256">MTDYVETFKCPNCGILASGRGHLCHPVKTEDVRTCDSCKKETKDPRHACKEMINSLEYVCKKCGRLAVYDSLLCEPELISQD</sequence>
<dbReference type="AlphaFoldDB" id="A0A3B0RQG1"/>
<protein>
    <submittedName>
        <fullName evidence="1">Uncharacterized protein</fullName>
    </submittedName>
</protein>
<organism evidence="1">
    <name type="scientific">hydrothermal vent metagenome</name>
    <dbReference type="NCBI Taxonomy" id="652676"/>
    <lineage>
        <taxon>unclassified sequences</taxon>
        <taxon>metagenomes</taxon>
        <taxon>ecological metagenomes</taxon>
    </lineage>
</organism>
<evidence type="ECO:0000313" key="1">
    <source>
        <dbReference type="EMBL" id="VAV85845.1"/>
    </source>
</evidence>
<proteinExistence type="predicted"/>
<dbReference type="EMBL" id="UOEA01000103">
    <property type="protein sequence ID" value="VAV85845.1"/>
    <property type="molecule type" value="Genomic_DNA"/>
</dbReference>
<gene>
    <name evidence="1" type="ORF">MNBD_DELTA01-624</name>
</gene>
<reference evidence="1" key="1">
    <citation type="submission" date="2018-06" db="EMBL/GenBank/DDBJ databases">
        <authorList>
            <person name="Zhirakovskaya E."/>
        </authorList>
    </citation>
    <scope>NUCLEOTIDE SEQUENCE</scope>
</reference>
<name>A0A3B0RQG1_9ZZZZ</name>
<accession>A0A3B0RQG1</accession>